<dbReference type="Proteomes" id="UP000034457">
    <property type="component" value="Unassembled WGS sequence"/>
</dbReference>
<proteinExistence type="predicted"/>
<keyword evidence="1" id="KW-0812">Transmembrane</keyword>
<evidence type="ECO:0000256" key="1">
    <source>
        <dbReference type="SAM" id="Phobius"/>
    </source>
</evidence>
<evidence type="ECO:0000313" key="2">
    <source>
        <dbReference type="EMBL" id="KKP69601.1"/>
    </source>
</evidence>
<sequence length="490" mass="54680">MNNRFCIDKKIFLLLLILIEIVSVLTISINKQNKKITTSRASTTTLSPESVIQVIYASPKDFLQKVDQINKSNGGSFRLLLTPGLYNLSPSIISAPVTSDKGFGYVGTKVALKISNLKHLEINSTNYFKKIVKPDIYFEGETGLYLSNIENVIIKNINLIGGKVRQYNDPAGIITYEKQIDIGIGPYDALRSQILIEGSSQVTIDNISLEGVALGKDYIPDGAAGVRGITVLGNKSIATKASITDSQFVNNTWDSILLIGNVQGFVSNSNFSRSVQQISDYYIPLGQALYLVKSFAGIDGSGIAALKNSYVEISNVLFEGYHKVMGLNSSQGGKITNVRLHQSNDWNLNDPFMGFWPLWILDGTNNNSKGNLTIKNLFFFDNINPSVEEAKRIPYYSEWLIGLGKLNKVEIDGLRTAYNYFPIEITYPYDINDYIRLPSSNFSIKNWSVALIKRVENGRKYPEFKRKLLHACFVGCKIDNPSFIEYSFPK</sequence>
<protein>
    <recommendedName>
        <fullName evidence="4">Right handed beta helix domain-containing protein</fullName>
    </recommendedName>
</protein>
<dbReference type="STRING" id="1618478.UR68_C0049G0004"/>
<comment type="caution">
    <text evidence="2">The sequence shown here is derived from an EMBL/GenBank/DDBJ whole genome shotgun (WGS) entry which is preliminary data.</text>
</comment>
<keyword evidence="1" id="KW-1133">Transmembrane helix</keyword>
<dbReference type="SUPFAM" id="SSF51126">
    <property type="entry name" value="Pectin lyase-like"/>
    <property type="match status" value="1"/>
</dbReference>
<dbReference type="EMBL" id="LBQC01000049">
    <property type="protein sequence ID" value="KKP69601.1"/>
    <property type="molecule type" value="Genomic_DNA"/>
</dbReference>
<organism evidence="2 3">
    <name type="scientific">Candidatus Roizmanbacteria bacterium GW2011_GWA2_35_19</name>
    <dbReference type="NCBI Taxonomy" id="1618478"/>
    <lineage>
        <taxon>Bacteria</taxon>
        <taxon>Candidatus Roizmaniibacteriota</taxon>
    </lineage>
</organism>
<evidence type="ECO:0000313" key="3">
    <source>
        <dbReference type="Proteomes" id="UP000034457"/>
    </source>
</evidence>
<evidence type="ECO:0008006" key="4">
    <source>
        <dbReference type="Google" id="ProtNLM"/>
    </source>
</evidence>
<keyword evidence="1" id="KW-0472">Membrane</keyword>
<gene>
    <name evidence="2" type="ORF">UR68_C0049G0004</name>
</gene>
<accession>A0A0G0C0H6</accession>
<dbReference type="AlphaFoldDB" id="A0A0G0C0H6"/>
<reference evidence="2 3" key="1">
    <citation type="journal article" date="2015" name="Nature">
        <title>rRNA introns, odd ribosomes, and small enigmatic genomes across a large radiation of phyla.</title>
        <authorList>
            <person name="Brown C.T."/>
            <person name="Hug L.A."/>
            <person name="Thomas B.C."/>
            <person name="Sharon I."/>
            <person name="Castelle C.J."/>
            <person name="Singh A."/>
            <person name="Wilkins M.J."/>
            <person name="Williams K.H."/>
            <person name="Banfield J.F."/>
        </authorList>
    </citation>
    <scope>NUCLEOTIDE SEQUENCE [LARGE SCALE GENOMIC DNA]</scope>
</reference>
<dbReference type="InterPro" id="IPR011050">
    <property type="entry name" value="Pectin_lyase_fold/virulence"/>
</dbReference>
<name>A0A0G0C0H6_9BACT</name>
<feature type="transmembrane region" description="Helical" evidence="1">
    <location>
        <begin position="12"/>
        <end position="29"/>
    </location>
</feature>